<dbReference type="Proteomes" id="UP000179227">
    <property type="component" value="Unassembled WGS sequence"/>
</dbReference>
<accession>A0A1F5HZL9</accession>
<evidence type="ECO:0000313" key="1">
    <source>
        <dbReference type="EMBL" id="OGE09598.1"/>
    </source>
</evidence>
<organism evidence="1 2">
    <name type="scientific">Candidatus Curtissbacteria bacterium RIFCSPLOWO2_01_FULL_42_26</name>
    <dbReference type="NCBI Taxonomy" id="1797729"/>
    <lineage>
        <taxon>Bacteria</taxon>
        <taxon>Candidatus Curtissiibacteriota</taxon>
    </lineage>
</organism>
<reference evidence="1 2" key="1">
    <citation type="journal article" date="2016" name="Nat. Commun.">
        <title>Thousands of microbial genomes shed light on interconnected biogeochemical processes in an aquifer system.</title>
        <authorList>
            <person name="Anantharaman K."/>
            <person name="Brown C.T."/>
            <person name="Hug L.A."/>
            <person name="Sharon I."/>
            <person name="Castelle C.J."/>
            <person name="Probst A.J."/>
            <person name="Thomas B.C."/>
            <person name="Singh A."/>
            <person name="Wilkins M.J."/>
            <person name="Karaoz U."/>
            <person name="Brodie E.L."/>
            <person name="Williams K.H."/>
            <person name="Hubbard S.S."/>
            <person name="Banfield J.F."/>
        </authorList>
    </citation>
    <scope>NUCLEOTIDE SEQUENCE [LARGE SCALE GENOMIC DNA]</scope>
</reference>
<dbReference type="EMBL" id="MFBS01000018">
    <property type="protein sequence ID" value="OGE09598.1"/>
    <property type="molecule type" value="Genomic_DNA"/>
</dbReference>
<gene>
    <name evidence="1" type="ORF">A3A60_01565</name>
</gene>
<protein>
    <submittedName>
        <fullName evidence="1">Uncharacterized protein</fullName>
    </submittedName>
</protein>
<dbReference type="STRING" id="1797729.A3A60_01565"/>
<name>A0A1F5HZL9_9BACT</name>
<evidence type="ECO:0000313" key="2">
    <source>
        <dbReference type="Proteomes" id="UP000179227"/>
    </source>
</evidence>
<sequence>MATEARDRINIKTLALEQPTREPFDVTTLVSQTDWVQLLSDFEKSDNVRSKMDTALALKLMKPNTFGQIAQRFWVEVEERLRITVMQEYVSHVDVLPMASEAKLLYGTRVNDLIKSMKPAGLAAASVRSLRSHSTDTASALNQAFMLKVLFPEVNEQDYLEQSFDKFLGLIETEMPGDMLAPTYHLFLTKVLYPLRTEIPETFIGETEYYPSILGFLRKMEKRDDLVRLVARAYVILADKVEMTEEGLKVSYESDFKHNEVPVPAQRKF</sequence>
<proteinExistence type="predicted"/>
<dbReference type="AlphaFoldDB" id="A0A1F5HZL9"/>
<comment type="caution">
    <text evidence="1">The sequence shown here is derived from an EMBL/GenBank/DDBJ whole genome shotgun (WGS) entry which is preliminary data.</text>
</comment>